<dbReference type="InterPro" id="IPR008160">
    <property type="entry name" value="Collagen"/>
</dbReference>
<proteinExistence type="predicted"/>
<evidence type="ECO:0000256" key="2">
    <source>
        <dbReference type="SAM" id="SignalP"/>
    </source>
</evidence>
<feature type="compositionally biased region" description="Basic and acidic residues" evidence="1">
    <location>
        <begin position="98"/>
        <end position="112"/>
    </location>
</feature>
<feature type="region of interest" description="Disordered" evidence="1">
    <location>
        <begin position="326"/>
        <end position="346"/>
    </location>
</feature>
<dbReference type="Gene3D" id="1.20.5.320">
    <property type="entry name" value="6-Phosphogluconate Dehydrogenase, domain 3"/>
    <property type="match status" value="2"/>
</dbReference>
<gene>
    <name evidence="4" type="primary">LOC116295827</name>
</gene>
<feature type="region of interest" description="Disordered" evidence="1">
    <location>
        <begin position="64"/>
        <end position="127"/>
    </location>
</feature>
<evidence type="ECO:0000313" key="3">
    <source>
        <dbReference type="Proteomes" id="UP000515163"/>
    </source>
</evidence>
<feature type="unsure residue" description="I or L" evidence="4">
    <location>
        <position position="179"/>
    </location>
</feature>
<evidence type="ECO:0000256" key="1">
    <source>
        <dbReference type="SAM" id="MobiDB-lite"/>
    </source>
</evidence>
<organism evidence="3 4">
    <name type="scientific">Actinia tenebrosa</name>
    <name type="common">Australian red waratah sea anemone</name>
    <dbReference type="NCBI Taxonomy" id="6105"/>
    <lineage>
        <taxon>Eukaryota</taxon>
        <taxon>Metazoa</taxon>
        <taxon>Cnidaria</taxon>
        <taxon>Anthozoa</taxon>
        <taxon>Hexacorallia</taxon>
        <taxon>Actiniaria</taxon>
        <taxon>Actiniidae</taxon>
        <taxon>Actinia</taxon>
    </lineage>
</organism>
<keyword evidence="2" id="KW-0732">Signal</keyword>
<reference evidence="4" key="1">
    <citation type="submission" date="2025-08" db="UniProtKB">
        <authorList>
            <consortium name="RefSeq"/>
        </authorList>
    </citation>
    <scope>IDENTIFICATION</scope>
    <source>
        <tissue evidence="4">Tentacle</tissue>
    </source>
</reference>
<accession>A0A6P8HW93</accession>
<feature type="region of interest" description="Disordered" evidence="1">
    <location>
        <begin position="201"/>
        <end position="280"/>
    </location>
</feature>
<dbReference type="RefSeq" id="XP_031559641.1">
    <property type="nucleotide sequence ID" value="XM_031703781.1"/>
</dbReference>
<dbReference type="AlphaFoldDB" id="A0A6P8HW93"/>
<name>A0A6P8HW93_ACTTE</name>
<dbReference type="KEGG" id="aten:116295827"/>
<feature type="chain" id="PRO_5027626470" evidence="2">
    <location>
        <begin position="25"/>
        <end position="385"/>
    </location>
</feature>
<dbReference type="Pfam" id="PF01391">
    <property type="entry name" value="Collagen"/>
    <property type="match status" value="1"/>
</dbReference>
<sequence>MAVYMLGHFSLLVLLSSVFVQIHANGKPQNNRILTVERFVSDEPLIDDGSGECSDCVCVNGTNGKDGKDGKDGQSIVGPMGPPGSPGLNGAPGVDGRNGTDGKQGARGEKGDQGIPGPQGPRGPPGVCDQHLLDTITQDIASLKDQVRLAQETIDKKYNTLNNKITANEKVVTTLINELNQVKLRANQDFFELSTAIKIVNDSRIPGPPGPQGEQGPRGSQGSKGEMGPQGPQGQRGPKGRKGNRGPRGPQGESGISALRGCKHRETKSMGNTGKVDVIGIPEPSPGHVLVGVTCSSEGRTINKLVPMATSPYTCECTRYNDNSLSEGNFGDDDDDDDDDDDKRSSLGTKRIRWGTRKRFFSRRRYHRPPSKIYCIIHYWECPTN</sequence>
<feature type="compositionally biased region" description="Acidic residues" evidence="1">
    <location>
        <begin position="330"/>
        <end position="341"/>
    </location>
</feature>
<dbReference type="Proteomes" id="UP000515163">
    <property type="component" value="Unplaced"/>
</dbReference>
<feature type="compositionally biased region" description="Low complexity" evidence="1">
    <location>
        <begin position="212"/>
        <end position="221"/>
    </location>
</feature>
<protein>
    <submittedName>
        <fullName evidence="4">Collagen alpha-1(XXV) chain-like</fullName>
    </submittedName>
</protein>
<dbReference type="PANTHER" id="PTHR24637">
    <property type="entry name" value="COLLAGEN"/>
    <property type="match status" value="1"/>
</dbReference>
<dbReference type="InParanoid" id="A0A6P8HW93"/>
<feature type="signal peptide" evidence="2">
    <location>
        <begin position="1"/>
        <end position="24"/>
    </location>
</feature>
<evidence type="ECO:0000313" key="4">
    <source>
        <dbReference type="RefSeq" id="XP_031559641.1"/>
    </source>
</evidence>
<keyword evidence="3" id="KW-1185">Reference proteome</keyword>
<dbReference type="OrthoDB" id="418245at2759"/>